<evidence type="ECO:0000256" key="2">
    <source>
        <dbReference type="ARBA" id="ARBA00022833"/>
    </source>
</evidence>
<evidence type="ECO:0000313" key="6">
    <source>
        <dbReference type="Proteomes" id="UP000077857"/>
    </source>
</evidence>
<feature type="binding site" evidence="3">
    <location>
        <position position="30"/>
    </location>
    <ligand>
        <name>Zn(2+)</name>
        <dbReference type="ChEBI" id="CHEBI:29105"/>
    </ligand>
</feature>
<dbReference type="RefSeq" id="WP_064040818.1">
    <property type="nucleotide sequence ID" value="NZ_CP023669.1"/>
</dbReference>
<keyword evidence="2 3" id="KW-0862">Zinc</keyword>
<comment type="caution">
    <text evidence="5">The sequence shown here is derived from an EMBL/GenBank/DDBJ whole genome shotgun (WGS) entry which is preliminary data.</text>
</comment>
<accession>A0A177NDQ7</accession>
<reference evidence="5 6" key="1">
    <citation type="submission" date="2016-03" db="EMBL/GenBank/DDBJ databases">
        <authorList>
            <person name="Ploux O."/>
        </authorList>
    </citation>
    <scope>NUCLEOTIDE SEQUENCE [LARGE SCALE GENOMIC DNA]</scope>
    <source>
        <strain evidence="5 6">R-45378</strain>
    </source>
</reference>
<comment type="cofactor">
    <cofactor evidence="3">
        <name>Zn(2+)</name>
        <dbReference type="ChEBI" id="CHEBI:29105"/>
    </cofactor>
    <text evidence="3">Binds 1 zinc ion.</text>
</comment>
<protein>
    <recommendedName>
        <fullName evidence="3">DNA gyrase inhibitor YacG</fullName>
    </recommendedName>
</protein>
<comment type="subunit">
    <text evidence="3">Interacts with GyrB.</text>
</comment>
<dbReference type="InterPro" id="IPR005584">
    <property type="entry name" value="DNA_gyrase_inhibitor_YacG"/>
</dbReference>
<dbReference type="SUPFAM" id="SSF57716">
    <property type="entry name" value="Glucocorticoid receptor-like (DNA-binding domain)"/>
    <property type="match status" value="1"/>
</dbReference>
<feature type="binding site" evidence="3">
    <location>
        <position position="34"/>
    </location>
    <ligand>
        <name>Zn(2+)</name>
        <dbReference type="ChEBI" id="CHEBI:29105"/>
    </ligand>
</feature>
<dbReference type="Pfam" id="PF03884">
    <property type="entry name" value="YacG"/>
    <property type="match status" value="1"/>
</dbReference>
<evidence type="ECO:0000256" key="3">
    <source>
        <dbReference type="HAMAP-Rule" id="MF_00649"/>
    </source>
</evidence>
<comment type="function">
    <text evidence="3">Inhibits all the catalytic activities of DNA gyrase by preventing its interaction with DNA. Acts by binding directly to the C-terminal domain of GyrB, which probably disrupts DNA binding by the gyrase.</text>
</comment>
<feature type="binding site" evidence="3">
    <location>
        <position position="14"/>
    </location>
    <ligand>
        <name>Zn(2+)</name>
        <dbReference type="ChEBI" id="CHEBI:29105"/>
    </ligand>
</feature>
<evidence type="ECO:0000256" key="1">
    <source>
        <dbReference type="ARBA" id="ARBA00022723"/>
    </source>
</evidence>
<dbReference type="Gene3D" id="3.30.50.10">
    <property type="entry name" value="Erythroid Transcription Factor GATA-1, subunit A"/>
    <property type="match status" value="1"/>
</dbReference>
<feature type="binding site" evidence="3">
    <location>
        <position position="11"/>
    </location>
    <ligand>
        <name>Zn(2+)</name>
        <dbReference type="ChEBI" id="CHEBI:29105"/>
    </ligand>
</feature>
<feature type="region of interest" description="Disordered" evidence="4">
    <location>
        <begin position="47"/>
        <end position="71"/>
    </location>
</feature>
<dbReference type="EMBL" id="LUUJ01000081">
    <property type="protein sequence ID" value="OAI15563.1"/>
    <property type="molecule type" value="Genomic_DNA"/>
</dbReference>
<dbReference type="PANTHER" id="PTHR36150">
    <property type="entry name" value="DNA GYRASE INHIBITOR YACG"/>
    <property type="match status" value="1"/>
</dbReference>
<gene>
    <name evidence="3" type="primary">yacG</name>
    <name evidence="5" type="ORF">A1507_14150</name>
</gene>
<evidence type="ECO:0000313" key="5">
    <source>
        <dbReference type="EMBL" id="OAI15563.1"/>
    </source>
</evidence>
<proteinExistence type="inferred from homology"/>
<dbReference type="GO" id="GO:0008657">
    <property type="term" value="F:DNA topoisomerase type II (double strand cut, ATP-hydrolyzing) inhibitor activity"/>
    <property type="evidence" value="ECO:0007669"/>
    <property type="project" value="UniProtKB-UniRule"/>
</dbReference>
<dbReference type="Proteomes" id="UP000077857">
    <property type="component" value="Unassembled WGS sequence"/>
</dbReference>
<evidence type="ECO:0000256" key="4">
    <source>
        <dbReference type="SAM" id="MobiDB-lite"/>
    </source>
</evidence>
<sequence length="71" mass="7927">MATQSPPQVACPTCRKPVLWIAVEKFKPFCSERCKLIDLGDWATEAHKIPGPPVWDHENPGRPDADDGQPF</sequence>
<dbReference type="AlphaFoldDB" id="A0A177NDQ7"/>
<comment type="similarity">
    <text evidence="3">Belongs to the DNA gyrase inhibitor YacG family.</text>
</comment>
<dbReference type="GO" id="GO:0006355">
    <property type="term" value="P:regulation of DNA-templated transcription"/>
    <property type="evidence" value="ECO:0007669"/>
    <property type="project" value="InterPro"/>
</dbReference>
<dbReference type="KEGG" id="mko:MKLM6_0192"/>
<feature type="compositionally biased region" description="Basic and acidic residues" evidence="4">
    <location>
        <begin position="55"/>
        <end position="65"/>
    </location>
</feature>
<name>A0A177NDQ7_9GAMM</name>
<dbReference type="PANTHER" id="PTHR36150:SF1">
    <property type="entry name" value="DNA GYRASE INHIBITOR YACG"/>
    <property type="match status" value="1"/>
</dbReference>
<dbReference type="GO" id="GO:0008270">
    <property type="term" value="F:zinc ion binding"/>
    <property type="evidence" value="ECO:0007669"/>
    <property type="project" value="UniProtKB-UniRule"/>
</dbReference>
<keyword evidence="1 3" id="KW-0479">Metal-binding</keyword>
<dbReference type="InterPro" id="IPR013088">
    <property type="entry name" value="Znf_NHR/GATA"/>
</dbReference>
<dbReference type="OrthoDB" id="9809663at2"/>
<dbReference type="HAMAP" id="MF_00649">
    <property type="entry name" value="DNA_gyrase_inhibitor_YacG"/>
    <property type="match status" value="1"/>
</dbReference>
<organism evidence="5 6">
    <name type="scientific">Methylomonas koyamae</name>
    <dbReference type="NCBI Taxonomy" id="702114"/>
    <lineage>
        <taxon>Bacteria</taxon>
        <taxon>Pseudomonadati</taxon>
        <taxon>Pseudomonadota</taxon>
        <taxon>Gammaproteobacteria</taxon>
        <taxon>Methylococcales</taxon>
        <taxon>Methylococcaceae</taxon>
        <taxon>Methylomonas</taxon>
    </lineage>
</organism>